<evidence type="ECO:0000313" key="3">
    <source>
        <dbReference type="EMBL" id="GAP85375.2"/>
    </source>
</evidence>
<name>A0A1W2TBS6_ROSNE</name>
<feature type="region of interest" description="Disordered" evidence="1">
    <location>
        <begin position="22"/>
        <end position="60"/>
    </location>
</feature>
<dbReference type="InterPro" id="IPR001214">
    <property type="entry name" value="SET_dom"/>
</dbReference>
<dbReference type="PANTHER" id="PTHR47332:SF4">
    <property type="entry name" value="SET DOMAIN-CONTAINING PROTEIN 5"/>
    <property type="match status" value="1"/>
</dbReference>
<evidence type="ECO:0000256" key="1">
    <source>
        <dbReference type="SAM" id="MobiDB-lite"/>
    </source>
</evidence>
<dbReference type="OrthoDB" id="3180714at2759"/>
<dbReference type="PANTHER" id="PTHR47332">
    <property type="entry name" value="SET DOMAIN-CONTAINING PROTEIN 5"/>
    <property type="match status" value="1"/>
</dbReference>
<dbReference type="Proteomes" id="UP000054516">
    <property type="component" value="Unassembled WGS sequence"/>
</dbReference>
<dbReference type="SUPFAM" id="SSF82199">
    <property type="entry name" value="SET domain"/>
    <property type="match status" value="1"/>
</dbReference>
<dbReference type="PROSITE" id="PS50280">
    <property type="entry name" value="SET"/>
    <property type="match status" value="1"/>
</dbReference>
<organism evidence="3">
    <name type="scientific">Rosellinia necatrix</name>
    <name type="common">White root-rot fungus</name>
    <dbReference type="NCBI Taxonomy" id="77044"/>
    <lineage>
        <taxon>Eukaryota</taxon>
        <taxon>Fungi</taxon>
        <taxon>Dikarya</taxon>
        <taxon>Ascomycota</taxon>
        <taxon>Pezizomycotina</taxon>
        <taxon>Sordariomycetes</taxon>
        <taxon>Xylariomycetidae</taxon>
        <taxon>Xylariales</taxon>
        <taxon>Xylariaceae</taxon>
        <taxon>Rosellinia</taxon>
    </lineage>
</organism>
<protein>
    <submittedName>
        <fullName evidence="3">Putative duf1772 domain-containing protein</fullName>
    </submittedName>
</protein>
<dbReference type="STRING" id="77044.A0A1W2TBS6"/>
<reference evidence="3" key="1">
    <citation type="submission" date="2016-03" db="EMBL/GenBank/DDBJ databases">
        <title>Draft genome sequence of Rosellinia necatrix.</title>
        <authorList>
            <person name="Kanematsu S."/>
        </authorList>
    </citation>
    <scope>NUCLEOTIDE SEQUENCE [LARGE SCALE GENOMIC DNA]</scope>
    <source>
        <strain evidence="3">W97</strain>
    </source>
</reference>
<dbReference type="InterPro" id="IPR046341">
    <property type="entry name" value="SET_dom_sf"/>
</dbReference>
<keyword evidence="4" id="KW-1185">Reference proteome</keyword>
<dbReference type="InterPro" id="IPR053185">
    <property type="entry name" value="SET_domain_protein"/>
</dbReference>
<feature type="domain" description="SET" evidence="2">
    <location>
        <begin position="210"/>
        <end position="344"/>
    </location>
</feature>
<gene>
    <name evidence="3" type="ORF">SAMD00023353_1001380</name>
</gene>
<evidence type="ECO:0000313" key="4">
    <source>
        <dbReference type="Proteomes" id="UP000054516"/>
    </source>
</evidence>
<dbReference type="EMBL" id="DF977455">
    <property type="protein sequence ID" value="GAP85375.2"/>
    <property type="molecule type" value="Genomic_DNA"/>
</dbReference>
<dbReference type="Gene3D" id="2.170.270.10">
    <property type="entry name" value="SET domain"/>
    <property type="match status" value="1"/>
</dbReference>
<evidence type="ECO:0000259" key="2">
    <source>
        <dbReference type="PROSITE" id="PS50280"/>
    </source>
</evidence>
<feature type="compositionally biased region" description="Low complexity" evidence="1">
    <location>
        <begin position="22"/>
        <end position="53"/>
    </location>
</feature>
<accession>A0A1W2TBS6</accession>
<proteinExistence type="predicted"/>
<dbReference type="CDD" id="cd20071">
    <property type="entry name" value="SET_SMYD"/>
    <property type="match status" value="1"/>
</dbReference>
<sequence length="379" mass="40560">MAEEISLPGLLAATPKPPCLVAGGSSSAASDCQSSSSSGTSSGNPNSSSLVSAADQLSLHSRPRQLHADSNAQILPGGGSLVALQADADGSCDEGCEAAPTEQGGGGYVYGPYEAVSDSEGSDDEAIKLSTSVKPKYEDRLTRLGFLERLPDIGGTRHYRIELPIDKILEEDKIRTRLGAVSLSESGLTILNSDGLQPKLASDIEEFNNGFVEIKRSPVSGYGVFAVCDLEPFTPILVERELFNANPFNLYQKLDDLTAEQLKAYYSLHSYKHSSSEDDCAAIWRTNRFSAGPGGSVFLVASRFNHACKGRNNVDYSYDHQKKCMVFVTKMSVSAGSELFILYGSNPQHLFVTWGFRCACGGCAGTTYNAPESATDGWM</sequence>
<dbReference type="AlphaFoldDB" id="A0A1W2TBS6"/>
<dbReference type="Pfam" id="PF00856">
    <property type="entry name" value="SET"/>
    <property type="match status" value="1"/>
</dbReference>